<dbReference type="Proteomes" id="UP001385892">
    <property type="component" value="Unassembled WGS sequence"/>
</dbReference>
<dbReference type="RefSeq" id="WP_340344178.1">
    <property type="nucleotide sequence ID" value="NZ_JBBKZT010000009.1"/>
</dbReference>
<accession>A0ABU8WNF0</accession>
<name>A0ABU8WNF0_9BURK</name>
<proteinExistence type="predicted"/>
<dbReference type="Pfam" id="PF10933">
    <property type="entry name" value="DUF2827"/>
    <property type="match status" value="1"/>
</dbReference>
<evidence type="ECO:0000313" key="1">
    <source>
        <dbReference type="EMBL" id="MEJ8849048.1"/>
    </source>
</evidence>
<protein>
    <submittedName>
        <fullName evidence="1">DUF2827 domain-containing protein</fullName>
    </submittedName>
</protein>
<reference evidence="1 2" key="1">
    <citation type="submission" date="2024-03" db="EMBL/GenBank/DDBJ databases">
        <title>Novel species of the genus Variovorax.</title>
        <authorList>
            <person name="Liu Q."/>
            <person name="Xin Y.-H."/>
        </authorList>
    </citation>
    <scope>NUCLEOTIDE SEQUENCE [LARGE SCALE GENOMIC DNA]</scope>
    <source>
        <strain evidence="1 2">KACC 18900</strain>
    </source>
</reference>
<dbReference type="InterPro" id="IPR021234">
    <property type="entry name" value="DUF2827"/>
</dbReference>
<dbReference type="EMBL" id="JBBKZT010000009">
    <property type="protein sequence ID" value="MEJ8849048.1"/>
    <property type="molecule type" value="Genomic_DNA"/>
</dbReference>
<evidence type="ECO:0000313" key="2">
    <source>
        <dbReference type="Proteomes" id="UP001385892"/>
    </source>
</evidence>
<organism evidence="1 2">
    <name type="scientific">Variovorax rhizosphaerae</name>
    <dbReference type="NCBI Taxonomy" id="1836200"/>
    <lineage>
        <taxon>Bacteria</taxon>
        <taxon>Pseudomonadati</taxon>
        <taxon>Pseudomonadota</taxon>
        <taxon>Betaproteobacteria</taxon>
        <taxon>Burkholderiales</taxon>
        <taxon>Comamonadaceae</taxon>
        <taxon>Variovorax</taxon>
    </lineage>
</organism>
<keyword evidence="2" id="KW-1185">Reference proteome</keyword>
<gene>
    <name evidence="1" type="ORF">WKW82_20490</name>
</gene>
<comment type="caution">
    <text evidence="1">The sequence shown here is derived from an EMBL/GenBank/DDBJ whole genome shotgun (WGS) entry which is preliminary data.</text>
</comment>
<sequence length="384" mass="42676">MHIGISVISHSGQNIWENGMGQNVLFLAQLLQRLEFVEKVQLVDMGDQPNVAPQVDLLAMGLELVKPQAVLDTLDVIIEMAGALPGEWLAHFRACGGKAVYMCVGQPHVGLAEPILFTDKATFVKAERMDEVWLLPKDAGFAPMLRTLHRCPVHEVPYIWSPQFITQRVKEVEASGFRYGHEKGRVSWRVAIFEPNISTVKSCLIPMLGVDVAYRAAPDRVASMQVLNTLHMKDHPTMLFLANSLDIVRDGKAIFHGRHDFAGFMVQHADAVISHQWQNDQNYSYLDALHGDYPLIHNSPWLGDAGYFYPRFDAAAAGAQLLHALRDHDAQLEGYRARTRRVFDAVDPFAVDNLVGYARRLLHLVGGDEGFKANAPLAAAGVRG</sequence>